<dbReference type="Gene3D" id="3.30.1330.60">
    <property type="entry name" value="OmpA-like domain"/>
    <property type="match status" value="1"/>
</dbReference>
<evidence type="ECO:0000256" key="7">
    <source>
        <dbReference type="PROSITE-ProRule" id="PRU00473"/>
    </source>
</evidence>
<evidence type="ECO:0000313" key="11">
    <source>
        <dbReference type="EMBL" id="TWB44132.1"/>
    </source>
</evidence>
<evidence type="ECO:0000256" key="2">
    <source>
        <dbReference type="ARBA" id="ARBA00008914"/>
    </source>
</evidence>
<dbReference type="InterPro" id="IPR050330">
    <property type="entry name" value="Bact_OuterMem_StrucFunc"/>
</dbReference>
<comment type="caution">
    <text evidence="11">The sequence shown here is derived from an EMBL/GenBank/DDBJ whole genome shotgun (WGS) entry which is preliminary data.</text>
</comment>
<evidence type="ECO:0000256" key="1">
    <source>
        <dbReference type="ARBA" id="ARBA00004162"/>
    </source>
</evidence>
<evidence type="ECO:0000256" key="9">
    <source>
        <dbReference type="SAM" id="Phobius"/>
    </source>
</evidence>
<keyword evidence="3" id="KW-1003">Cell membrane</keyword>
<dbReference type="InterPro" id="IPR006665">
    <property type="entry name" value="OmpA-like"/>
</dbReference>
<accession>A0A560HCN1</accession>
<evidence type="ECO:0000256" key="5">
    <source>
        <dbReference type="ARBA" id="ARBA00022989"/>
    </source>
</evidence>
<proteinExistence type="inferred from homology"/>
<dbReference type="PANTHER" id="PTHR30329:SF21">
    <property type="entry name" value="LIPOPROTEIN YIAD-RELATED"/>
    <property type="match status" value="1"/>
</dbReference>
<dbReference type="InterPro" id="IPR025713">
    <property type="entry name" value="MotB-like_N_dom"/>
</dbReference>
<dbReference type="AlphaFoldDB" id="A0A560HCN1"/>
<dbReference type="GO" id="GO:0005886">
    <property type="term" value="C:plasma membrane"/>
    <property type="evidence" value="ECO:0007669"/>
    <property type="project" value="UniProtKB-SubCell"/>
</dbReference>
<feature type="region of interest" description="Disordered" evidence="8">
    <location>
        <begin position="1"/>
        <end position="36"/>
    </location>
</feature>
<name>A0A560HCN1_9PROT</name>
<keyword evidence="5 9" id="KW-1133">Transmembrane helix</keyword>
<keyword evidence="4 9" id="KW-0812">Transmembrane</keyword>
<gene>
    <name evidence="11" type="ORF">FBZ90_10338</name>
</gene>
<dbReference type="Pfam" id="PF13677">
    <property type="entry name" value="MotB_plug"/>
    <property type="match status" value="1"/>
</dbReference>
<dbReference type="CDD" id="cd07185">
    <property type="entry name" value="OmpA_C-like"/>
    <property type="match status" value="1"/>
</dbReference>
<keyword evidence="6 7" id="KW-0472">Membrane</keyword>
<dbReference type="PROSITE" id="PS51123">
    <property type="entry name" value="OMPA_2"/>
    <property type="match status" value="1"/>
</dbReference>
<dbReference type="OrthoDB" id="345640at2"/>
<evidence type="ECO:0000256" key="4">
    <source>
        <dbReference type="ARBA" id="ARBA00022692"/>
    </source>
</evidence>
<keyword evidence="12" id="KW-1185">Reference proteome</keyword>
<dbReference type="Proteomes" id="UP000315751">
    <property type="component" value="Unassembled WGS sequence"/>
</dbReference>
<evidence type="ECO:0000313" key="12">
    <source>
        <dbReference type="Proteomes" id="UP000315751"/>
    </source>
</evidence>
<dbReference type="InterPro" id="IPR036737">
    <property type="entry name" value="OmpA-like_sf"/>
</dbReference>
<reference evidence="11 12" key="1">
    <citation type="submission" date="2019-06" db="EMBL/GenBank/DDBJ databases">
        <title>Genomic Encyclopedia of Type Strains, Phase IV (KMG-V): Genome sequencing to study the core and pangenomes of soil and plant-associated prokaryotes.</title>
        <authorList>
            <person name="Whitman W."/>
        </authorList>
    </citation>
    <scope>NUCLEOTIDE SEQUENCE [LARGE SCALE GENOMIC DNA]</scope>
    <source>
        <strain evidence="11 12">BR 11622</strain>
    </source>
</reference>
<evidence type="ECO:0000256" key="6">
    <source>
        <dbReference type="ARBA" id="ARBA00023136"/>
    </source>
</evidence>
<protein>
    <submittedName>
        <fullName evidence="11">Chemotaxis protein MotB</fullName>
    </submittedName>
</protein>
<dbReference type="Pfam" id="PF00691">
    <property type="entry name" value="OmpA"/>
    <property type="match status" value="1"/>
</dbReference>
<feature type="transmembrane region" description="Helical" evidence="9">
    <location>
        <begin position="46"/>
        <end position="69"/>
    </location>
</feature>
<feature type="domain" description="OmpA-like" evidence="10">
    <location>
        <begin position="170"/>
        <end position="284"/>
    </location>
</feature>
<evidence type="ECO:0000259" key="10">
    <source>
        <dbReference type="PROSITE" id="PS51123"/>
    </source>
</evidence>
<evidence type="ECO:0000256" key="8">
    <source>
        <dbReference type="SAM" id="MobiDB-lite"/>
    </source>
</evidence>
<dbReference type="EMBL" id="VITR01000003">
    <property type="protein sequence ID" value="TWB44132.1"/>
    <property type="molecule type" value="Genomic_DNA"/>
</dbReference>
<feature type="compositionally biased region" description="Low complexity" evidence="8">
    <location>
        <begin position="11"/>
        <end position="24"/>
    </location>
</feature>
<dbReference type="PANTHER" id="PTHR30329">
    <property type="entry name" value="STATOR ELEMENT OF FLAGELLAR MOTOR COMPLEX"/>
    <property type="match status" value="1"/>
</dbReference>
<comment type="subcellular location">
    <subcellularLocation>
        <location evidence="1">Cell membrane</location>
        <topology evidence="1">Single-pass membrane protein</topology>
    </subcellularLocation>
</comment>
<feature type="region of interest" description="Disordered" evidence="8">
    <location>
        <begin position="120"/>
        <end position="146"/>
    </location>
</feature>
<evidence type="ECO:0000256" key="3">
    <source>
        <dbReference type="ARBA" id="ARBA00022475"/>
    </source>
</evidence>
<dbReference type="SUPFAM" id="SSF103088">
    <property type="entry name" value="OmpA-like"/>
    <property type="match status" value="1"/>
</dbReference>
<organism evidence="11 12">
    <name type="scientific">Nitrospirillum amazonense</name>
    <dbReference type="NCBI Taxonomy" id="28077"/>
    <lineage>
        <taxon>Bacteria</taxon>
        <taxon>Pseudomonadati</taxon>
        <taxon>Pseudomonadota</taxon>
        <taxon>Alphaproteobacteria</taxon>
        <taxon>Rhodospirillales</taxon>
        <taxon>Azospirillaceae</taxon>
        <taxon>Nitrospirillum</taxon>
    </lineage>
</organism>
<sequence>MTDFWQTQGMAAPKAGAVSASAPAKRPDPAKFTTLPPPVEESEEWIISYMDMVTLLMVVFLGMVAILGVKNRAPDAAAKKAASGAPNRATGEGALAQGPSLDGGPIAVLPAIAITGLPVPSAPPPSAGGEPLPAGGEEGGGEALSPNARDLLNQLEAAGRPAGLDVIVSDRKLTIAIKDRILFASGKADLAAPGRQLLRAVAHSLRALTGVITVEGHTDDVAIATARFPTNWELSSARATAVVRELIADGVEPGRLRAVGYADTKPLDPHDRAANRRVTIVVER</sequence>
<comment type="similarity">
    <text evidence="2">Belongs to the MotB family.</text>
</comment>